<comment type="caution">
    <text evidence="1">The sequence shown here is derived from an EMBL/GenBank/DDBJ whole genome shotgun (WGS) entry which is preliminary data.</text>
</comment>
<sequence>MPESTDALAGNLQSLAGLTRPRLTDVPSVVDRLEKIAHASATLTPRGDDDGIACFSRLYLRITQDVLASYEQRSLFRCGDFILELDGAFAQRYLDALAAHTAGGSPAPGCWQLLFDRRRDEDVAPWRFAAAGVNAHVNFDLAFALLDVWEAHADEPLGTVEEQYDDYRAINTIFERNMDALCNEFDAPWSDVGGDGSFFDRAGNVLGDLLVVGTRDLAWTFAERMWRHRATTGYRNVPTATLDAVASGLAAALI</sequence>
<dbReference type="InterPro" id="IPR046037">
    <property type="entry name" value="DUF5995"/>
</dbReference>
<keyword evidence="2" id="KW-1185">Reference proteome</keyword>
<dbReference type="RefSeq" id="WP_378020686.1">
    <property type="nucleotide sequence ID" value="NZ_JBHSKG010000004.1"/>
</dbReference>
<evidence type="ECO:0000313" key="1">
    <source>
        <dbReference type="EMBL" id="MFC5138477.1"/>
    </source>
</evidence>
<organism evidence="1 2">
    <name type="scientific">Actinomycetospora rhizophila</name>
    <dbReference type="NCBI Taxonomy" id="1416876"/>
    <lineage>
        <taxon>Bacteria</taxon>
        <taxon>Bacillati</taxon>
        <taxon>Actinomycetota</taxon>
        <taxon>Actinomycetes</taxon>
        <taxon>Pseudonocardiales</taxon>
        <taxon>Pseudonocardiaceae</taxon>
        <taxon>Actinomycetospora</taxon>
    </lineage>
</organism>
<dbReference type="Proteomes" id="UP001596175">
    <property type="component" value="Unassembled WGS sequence"/>
</dbReference>
<reference evidence="2" key="1">
    <citation type="journal article" date="2019" name="Int. J. Syst. Evol. Microbiol.">
        <title>The Global Catalogue of Microorganisms (GCM) 10K type strain sequencing project: providing services to taxonomists for standard genome sequencing and annotation.</title>
        <authorList>
            <consortium name="The Broad Institute Genomics Platform"/>
            <consortium name="The Broad Institute Genome Sequencing Center for Infectious Disease"/>
            <person name="Wu L."/>
            <person name="Ma J."/>
        </authorList>
    </citation>
    <scope>NUCLEOTIDE SEQUENCE [LARGE SCALE GENOMIC DNA]</scope>
    <source>
        <strain evidence="2">XZYJ18</strain>
    </source>
</reference>
<protein>
    <submittedName>
        <fullName evidence="1">DUF5995 family protein</fullName>
    </submittedName>
</protein>
<dbReference type="EMBL" id="JBHSKG010000004">
    <property type="protein sequence ID" value="MFC5138477.1"/>
    <property type="molecule type" value="Genomic_DNA"/>
</dbReference>
<name>A0ABV9ZBV5_9PSEU</name>
<accession>A0ABV9ZBV5</accession>
<gene>
    <name evidence="1" type="ORF">ACFPK1_09570</name>
</gene>
<evidence type="ECO:0000313" key="2">
    <source>
        <dbReference type="Proteomes" id="UP001596175"/>
    </source>
</evidence>
<proteinExistence type="predicted"/>
<dbReference type="Pfam" id="PF19458">
    <property type="entry name" value="DUF5995"/>
    <property type="match status" value="1"/>
</dbReference>